<dbReference type="Proteomes" id="UP001370490">
    <property type="component" value="Unassembled WGS sequence"/>
</dbReference>
<dbReference type="Pfam" id="PF18052">
    <property type="entry name" value="Rx_N"/>
    <property type="match status" value="1"/>
</dbReference>
<keyword evidence="8" id="KW-1185">Reference proteome</keyword>
<evidence type="ECO:0000256" key="3">
    <source>
        <dbReference type="ARBA" id="ARBA00022821"/>
    </source>
</evidence>
<proteinExistence type="predicted"/>
<dbReference type="InterPro" id="IPR041118">
    <property type="entry name" value="Rx_N"/>
</dbReference>
<dbReference type="Gene3D" id="3.40.50.300">
    <property type="entry name" value="P-loop containing nucleotide triphosphate hydrolases"/>
    <property type="match status" value="1"/>
</dbReference>
<dbReference type="PANTHER" id="PTHR36766:SF51">
    <property type="entry name" value="DISEASE RESISTANCE RPP13-LIKE PROTEIN 1"/>
    <property type="match status" value="1"/>
</dbReference>
<dbReference type="InterPro" id="IPR002182">
    <property type="entry name" value="NB-ARC"/>
</dbReference>
<keyword evidence="3" id="KW-0611">Plant defense</keyword>
<dbReference type="EMBL" id="JBAMMX010000009">
    <property type="protein sequence ID" value="KAK6933749.1"/>
    <property type="molecule type" value="Genomic_DNA"/>
</dbReference>
<comment type="caution">
    <text evidence="7">The sequence shown here is derived from an EMBL/GenBank/DDBJ whole genome shotgun (WGS) entry which is preliminary data.</text>
</comment>
<dbReference type="Pfam" id="PF00931">
    <property type="entry name" value="NB-ARC"/>
    <property type="match status" value="1"/>
</dbReference>
<feature type="domain" description="NB-ARC" evidence="5">
    <location>
        <begin position="200"/>
        <end position="336"/>
    </location>
</feature>
<reference evidence="7 8" key="1">
    <citation type="submission" date="2023-12" db="EMBL/GenBank/DDBJ databases">
        <title>A high-quality genome assembly for Dillenia turbinata (Dilleniales).</title>
        <authorList>
            <person name="Chanderbali A."/>
        </authorList>
    </citation>
    <scope>NUCLEOTIDE SEQUENCE [LARGE SCALE GENOMIC DNA]</scope>
    <source>
        <strain evidence="7">LSX21</strain>
        <tissue evidence="7">Leaf</tissue>
    </source>
</reference>
<evidence type="ECO:0000313" key="8">
    <source>
        <dbReference type="Proteomes" id="UP001370490"/>
    </source>
</evidence>
<evidence type="ECO:0000259" key="6">
    <source>
        <dbReference type="Pfam" id="PF18052"/>
    </source>
</evidence>
<dbReference type="GO" id="GO:0005524">
    <property type="term" value="F:ATP binding"/>
    <property type="evidence" value="ECO:0007669"/>
    <property type="project" value="UniProtKB-KW"/>
</dbReference>
<dbReference type="PRINTS" id="PR00364">
    <property type="entry name" value="DISEASERSIST"/>
</dbReference>
<keyword evidence="1" id="KW-0677">Repeat</keyword>
<dbReference type="SUPFAM" id="SSF52540">
    <property type="entry name" value="P-loop containing nucleoside triphosphate hydrolases"/>
    <property type="match status" value="1"/>
</dbReference>
<accession>A0AAN8ZB55</accession>
<evidence type="ECO:0000256" key="2">
    <source>
        <dbReference type="ARBA" id="ARBA00022741"/>
    </source>
</evidence>
<feature type="domain" description="Disease resistance N-terminal" evidence="6">
    <location>
        <begin position="11"/>
        <end position="96"/>
    </location>
</feature>
<dbReference type="Gene3D" id="1.20.5.4130">
    <property type="match status" value="1"/>
</dbReference>
<evidence type="ECO:0000256" key="1">
    <source>
        <dbReference type="ARBA" id="ARBA00022737"/>
    </source>
</evidence>
<dbReference type="AlphaFoldDB" id="A0AAN8ZB55"/>
<protein>
    <submittedName>
        <fullName evidence="7">NB-ARC</fullName>
    </submittedName>
</protein>
<keyword evidence="4" id="KW-0067">ATP-binding</keyword>
<sequence>MGDPLLAAHLQSLLDKLAPGPLMDFAIQEGFDSELRKWRSMLRKIKPVLGDAEQKQMNDREVKRWLHDLLVLAYDADDALDDLGCEALQQQNNSSSAPATSCSQLPDMLPLIKKITARFQDIEEQKSDLGLDAKHGVRSSIINKRSETTSLLDTSEIVGRENDVEAILKLMRLSETTKAKAHASHTFGMAGSGSGSINKLGKLKDSLGMEAPSSETIVIPIVGPGGVGKTTLAKCIYNHEKVENCFDLKVWACVSDTFDILGVTKAILEKVDRDAKDLNTLNALQERLKKKISWQSFLVVLDDIWTEKYEEWKNLFIPFKEGRTRSVVIVTTRSGKEAPVTVNVSENGLSITIRSLKTLMGDHF</sequence>
<dbReference type="GO" id="GO:0006952">
    <property type="term" value="P:defense response"/>
    <property type="evidence" value="ECO:0007669"/>
    <property type="project" value="UniProtKB-KW"/>
</dbReference>
<keyword evidence="2" id="KW-0547">Nucleotide-binding</keyword>
<dbReference type="GO" id="GO:0043531">
    <property type="term" value="F:ADP binding"/>
    <property type="evidence" value="ECO:0007669"/>
    <property type="project" value="InterPro"/>
</dbReference>
<dbReference type="PANTHER" id="PTHR36766">
    <property type="entry name" value="PLANT BROAD-SPECTRUM MILDEW RESISTANCE PROTEIN RPW8"/>
    <property type="match status" value="1"/>
</dbReference>
<evidence type="ECO:0000259" key="5">
    <source>
        <dbReference type="Pfam" id="PF00931"/>
    </source>
</evidence>
<evidence type="ECO:0000256" key="4">
    <source>
        <dbReference type="ARBA" id="ARBA00022840"/>
    </source>
</evidence>
<organism evidence="7 8">
    <name type="scientific">Dillenia turbinata</name>
    <dbReference type="NCBI Taxonomy" id="194707"/>
    <lineage>
        <taxon>Eukaryota</taxon>
        <taxon>Viridiplantae</taxon>
        <taxon>Streptophyta</taxon>
        <taxon>Embryophyta</taxon>
        <taxon>Tracheophyta</taxon>
        <taxon>Spermatophyta</taxon>
        <taxon>Magnoliopsida</taxon>
        <taxon>eudicotyledons</taxon>
        <taxon>Gunneridae</taxon>
        <taxon>Pentapetalae</taxon>
        <taxon>Dilleniales</taxon>
        <taxon>Dilleniaceae</taxon>
        <taxon>Dillenia</taxon>
    </lineage>
</organism>
<name>A0AAN8ZB55_9MAGN</name>
<gene>
    <name evidence="7" type="ORF">RJ641_036643</name>
</gene>
<dbReference type="InterPro" id="IPR027417">
    <property type="entry name" value="P-loop_NTPase"/>
</dbReference>
<evidence type="ECO:0000313" key="7">
    <source>
        <dbReference type="EMBL" id="KAK6933749.1"/>
    </source>
</evidence>